<dbReference type="OrthoDB" id="285674at2759"/>
<proteinExistence type="predicted"/>
<dbReference type="Proteomes" id="UP000281553">
    <property type="component" value="Unassembled WGS sequence"/>
</dbReference>
<protein>
    <submittedName>
        <fullName evidence="1">Uncharacterized protein</fullName>
    </submittedName>
</protein>
<dbReference type="AlphaFoldDB" id="A0A3P7QM48"/>
<reference evidence="1 2" key="1">
    <citation type="submission" date="2018-11" db="EMBL/GenBank/DDBJ databases">
        <authorList>
            <consortium name="Pathogen Informatics"/>
        </authorList>
    </citation>
    <scope>NUCLEOTIDE SEQUENCE [LARGE SCALE GENOMIC DNA]</scope>
</reference>
<evidence type="ECO:0000313" key="1">
    <source>
        <dbReference type="EMBL" id="VDN32822.1"/>
    </source>
</evidence>
<dbReference type="EMBL" id="UYRU01082750">
    <property type="protein sequence ID" value="VDN32822.1"/>
    <property type="molecule type" value="Genomic_DNA"/>
</dbReference>
<keyword evidence="2" id="KW-1185">Reference proteome</keyword>
<accession>A0A3P7QM48</accession>
<gene>
    <name evidence="1" type="ORF">DILT_LOCUS16070</name>
</gene>
<name>A0A3P7QM48_DIBLA</name>
<dbReference type="InterPro" id="IPR050486">
    <property type="entry name" value="Mannose-1P_guanyltransferase"/>
</dbReference>
<sequence>MRSACKESIQLETEIFQPLAGSGTLYAYSTNRFWSQIKHAAAVIYANRQVLAMYRRTHPQRLVKDTCPEPNLRDEVKQDGDSSDGPRIIGDVCVHETSKVDKTAVLCFATSTNQICPSPQTTVFFVPILRYLGSDSVGIAFRCRNAH</sequence>
<dbReference type="PANTHER" id="PTHR22572">
    <property type="entry name" value="SUGAR-1-PHOSPHATE GUANYL TRANSFERASE"/>
    <property type="match status" value="1"/>
</dbReference>
<evidence type="ECO:0000313" key="2">
    <source>
        <dbReference type="Proteomes" id="UP000281553"/>
    </source>
</evidence>
<organism evidence="1 2">
    <name type="scientific">Dibothriocephalus latus</name>
    <name type="common">Fish tapeworm</name>
    <name type="synonym">Diphyllobothrium latum</name>
    <dbReference type="NCBI Taxonomy" id="60516"/>
    <lineage>
        <taxon>Eukaryota</taxon>
        <taxon>Metazoa</taxon>
        <taxon>Spiralia</taxon>
        <taxon>Lophotrochozoa</taxon>
        <taxon>Platyhelminthes</taxon>
        <taxon>Cestoda</taxon>
        <taxon>Eucestoda</taxon>
        <taxon>Diphyllobothriidea</taxon>
        <taxon>Diphyllobothriidae</taxon>
        <taxon>Dibothriocephalus</taxon>
    </lineage>
</organism>